<protein>
    <recommendedName>
        <fullName evidence="4">DUF2971 domain-containing protein</fullName>
    </recommendedName>
</protein>
<sequence length="249" mass="28587">MLGNPPRPPNEKVIWRYLSLDKYLDLLLTKTIKFTQVGIAADQLEISLMLKRLEQNGSLDGRENILESASHFINLLRKSQYISCWTGKEHECRSLWFSYLGESRLGVAIKSTVGQVREHIAWGDYGVNCNEVIYRDTFENAEELQNNIKLLNSKALAYSSESEVRFSVNESLMHLPEAELSAANPPVQIDPNSLPKVISFDSDLQSMINEVWISPYCQEWQLDMLKNVTDNLAPYLMNKMKRSDLNERI</sequence>
<organism evidence="2 3">
    <name type="scientific">Psychrosphaera saromensis</name>
    <dbReference type="NCBI Taxonomy" id="716813"/>
    <lineage>
        <taxon>Bacteria</taxon>
        <taxon>Pseudomonadati</taxon>
        <taxon>Pseudomonadota</taxon>
        <taxon>Gammaproteobacteria</taxon>
        <taxon>Alteromonadales</taxon>
        <taxon>Pseudoalteromonadaceae</taxon>
        <taxon>Psychrosphaera</taxon>
    </lineage>
</organism>
<gene>
    <name evidence="2" type="ORF">BTO11_02060</name>
</gene>
<feature type="coiled-coil region" evidence="1">
    <location>
        <begin position="134"/>
        <end position="161"/>
    </location>
</feature>
<evidence type="ECO:0000313" key="3">
    <source>
        <dbReference type="Proteomes" id="UP000239007"/>
    </source>
</evidence>
<evidence type="ECO:0000313" key="2">
    <source>
        <dbReference type="EMBL" id="PQJ52554.1"/>
    </source>
</evidence>
<dbReference type="OrthoDB" id="8548541at2"/>
<reference evidence="2 3" key="1">
    <citation type="submission" date="2016-12" db="EMBL/GenBank/DDBJ databases">
        <title>Diversity of luminous bacteria.</title>
        <authorList>
            <person name="Yoshizawa S."/>
            <person name="Kogure K."/>
        </authorList>
    </citation>
    <scope>NUCLEOTIDE SEQUENCE [LARGE SCALE GENOMIC DNA]</scope>
    <source>
        <strain evidence="2 3">SA4-48</strain>
    </source>
</reference>
<keyword evidence="3" id="KW-1185">Reference proteome</keyword>
<dbReference type="EMBL" id="MSCH01000003">
    <property type="protein sequence ID" value="PQJ52554.1"/>
    <property type="molecule type" value="Genomic_DNA"/>
</dbReference>
<evidence type="ECO:0000256" key="1">
    <source>
        <dbReference type="SAM" id="Coils"/>
    </source>
</evidence>
<dbReference type="Proteomes" id="UP000239007">
    <property type="component" value="Unassembled WGS sequence"/>
</dbReference>
<proteinExistence type="predicted"/>
<accession>A0A2S7URD4</accession>
<keyword evidence="1" id="KW-0175">Coiled coil</keyword>
<name>A0A2S7URD4_9GAMM</name>
<dbReference type="AlphaFoldDB" id="A0A2S7URD4"/>
<comment type="caution">
    <text evidence="2">The sequence shown here is derived from an EMBL/GenBank/DDBJ whole genome shotgun (WGS) entry which is preliminary data.</text>
</comment>
<evidence type="ECO:0008006" key="4">
    <source>
        <dbReference type="Google" id="ProtNLM"/>
    </source>
</evidence>
<dbReference type="RefSeq" id="WP_105051015.1">
    <property type="nucleotide sequence ID" value="NZ_BMYG01000004.1"/>
</dbReference>